<dbReference type="AlphaFoldDB" id="A0A0F9WUI9"/>
<comment type="caution">
    <text evidence="1">The sequence shown here is derived from an EMBL/GenBank/DDBJ whole genome shotgun (WGS) entry which is preliminary data.</text>
</comment>
<gene>
    <name evidence="1" type="ORF">LCGC14_0231280</name>
</gene>
<proteinExistence type="predicted"/>
<dbReference type="Pfam" id="PF10465">
    <property type="entry name" value="Inhibitor_I24"/>
    <property type="match status" value="1"/>
</dbReference>
<name>A0A0F9WUI9_9ZZZZ</name>
<protein>
    <submittedName>
        <fullName evidence="1">Uncharacterized protein</fullName>
    </submittedName>
</protein>
<organism evidence="1">
    <name type="scientific">marine sediment metagenome</name>
    <dbReference type="NCBI Taxonomy" id="412755"/>
    <lineage>
        <taxon>unclassified sequences</taxon>
        <taxon>metagenomes</taxon>
        <taxon>ecological metagenomes</taxon>
    </lineage>
</organism>
<reference evidence="1" key="1">
    <citation type="journal article" date="2015" name="Nature">
        <title>Complex archaea that bridge the gap between prokaryotes and eukaryotes.</title>
        <authorList>
            <person name="Spang A."/>
            <person name="Saw J.H."/>
            <person name="Jorgensen S.L."/>
            <person name="Zaremba-Niedzwiedzka K."/>
            <person name="Martijn J."/>
            <person name="Lind A.E."/>
            <person name="van Eijk R."/>
            <person name="Schleper C."/>
            <person name="Guy L."/>
            <person name="Ettema T.J."/>
        </authorList>
    </citation>
    <scope>NUCLEOTIDE SEQUENCE</scope>
</reference>
<dbReference type="InterPro" id="IPR019506">
    <property type="entry name" value="Pept-inhibitor_PinA"/>
</dbReference>
<evidence type="ECO:0000313" key="1">
    <source>
        <dbReference type="EMBL" id="KKN90016.1"/>
    </source>
</evidence>
<dbReference type="EMBL" id="LAZR01000113">
    <property type="protein sequence ID" value="KKN90016.1"/>
    <property type="molecule type" value="Genomic_DNA"/>
</dbReference>
<sequence length="88" mass="9823">MTRKIATQHYHGKELPISAVLHGFAGQENNDGDEGNTMQAAGDYITELETALKHVASGVKILEPEYYKRCWGNYPVIGEVMGEEWTPE</sequence>
<accession>A0A0F9WUI9</accession>